<name>A0A3M7SJK0_BRAPC</name>
<evidence type="ECO:0000313" key="3">
    <source>
        <dbReference type="EMBL" id="RNA35946.1"/>
    </source>
</evidence>
<keyword evidence="2" id="KW-1133">Transmembrane helix</keyword>
<feature type="transmembrane region" description="Helical" evidence="2">
    <location>
        <begin position="292"/>
        <end position="312"/>
    </location>
</feature>
<feature type="transmembrane region" description="Helical" evidence="2">
    <location>
        <begin position="261"/>
        <end position="280"/>
    </location>
</feature>
<feature type="transmembrane region" description="Helical" evidence="2">
    <location>
        <begin position="103"/>
        <end position="122"/>
    </location>
</feature>
<feature type="region of interest" description="Disordered" evidence="1">
    <location>
        <begin position="16"/>
        <end position="43"/>
    </location>
</feature>
<evidence type="ECO:0000256" key="2">
    <source>
        <dbReference type="SAM" id="Phobius"/>
    </source>
</evidence>
<feature type="transmembrane region" description="Helical" evidence="2">
    <location>
        <begin position="157"/>
        <end position="176"/>
    </location>
</feature>
<feature type="transmembrane region" description="Helical" evidence="2">
    <location>
        <begin position="128"/>
        <end position="145"/>
    </location>
</feature>
<keyword evidence="4" id="KW-1185">Reference proteome</keyword>
<protein>
    <submittedName>
        <fullName evidence="3">Transmembrane 26</fullName>
    </submittedName>
</protein>
<dbReference type="OrthoDB" id="10042902at2759"/>
<gene>
    <name evidence="3" type="ORF">BpHYR1_018787</name>
</gene>
<dbReference type="AlphaFoldDB" id="A0A3M7SJK0"/>
<keyword evidence="2" id="KW-0472">Membrane</keyword>
<feature type="transmembrane region" description="Helical" evidence="2">
    <location>
        <begin position="227"/>
        <end position="249"/>
    </location>
</feature>
<evidence type="ECO:0000256" key="1">
    <source>
        <dbReference type="SAM" id="MobiDB-lite"/>
    </source>
</evidence>
<accession>A0A3M7SJK0</accession>
<dbReference type="InterPro" id="IPR019169">
    <property type="entry name" value="Transmembrane_26"/>
</dbReference>
<comment type="caution">
    <text evidence="3">The sequence shown here is derived from an EMBL/GenBank/DDBJ whole genome shotgun (WGS) entry which is preliminary data.</text>
</comment>
<dbReference type="EMBL" id="REGN01001269">
    <property type="protein sequence ID" value="RNA35946.1"/>
    <property type="molecule type" value="Genomic_DNA"/>
</dbReference>
<organism evidence="3 4">
    <name type="scientific">Brachionus plicatilis</name>
    <name type="common">Marine rotifer</name>
    <name type="synonym">Brachionus muelleri</name>
    <dbReference type="NCBI Taxonomy" id="10195"/>
    <lineage>
        <taxon>Eukaryota</taxon>
        <taxon>Metazoa</taxon>
        <taxon>Spiralia</taxon>
        <taxon>Gnathifera</taxon>
        <taxon>Rotifera</taxon>
        <taxon>Eurotatoria</taxon>
        <taxon>Monogononta</taxon>
        <taxon>Pseudotrocha</taxon>
        <taxon>Ploima</taxon>
        <taxon>Brachionidae</taxon>
        <taxon>Brachionus</taxon>
    </lineage>
</organism>
<proteinExistence type="predicted"/>
<dbReference type="PANTHER" id="PTHR22168:SF7">
    <property type="entry name" value="TRANSMEMBRANE PROTEIN 26-LIKE"/>
    <property type="match status" value="1"/>
</dbReference>
<dbReference type="Proteomes" id="UP000276133">
    <property type="component" value="Unassembled WGS sequence"/>
</dbReference>
<dbReference type="Pfam" id="PF09772">
    <property type="entry name" value="Tmem26"/>
    <property type="match status" value="2"/>
</dbReference>
<keyword evidence="2 3" id="KW-0812">Transmembrane</keyword>
<evidence type="ECO:0000313" key="4">
    <source>
        <dbReference type="Proteomes" id="UP000276133"/>
    </source>
</evidence>
<dbReference type="PANTHER" id="PTHR22168">
    <property type="entry name" value="TMEM26 PROTEIN"/>
    <property type="match status" value="1"/>
</dbReference>
<sequence>MSKAKNHFSSDIYTSIAKKSGNSSNSESSTDDGSDSPVQNQQPVRVLKNSLSAISSANMRNNPSSSSVSIKKNQSNTRKEQFQFYLDKCMRGLSHSINIIKALIMRLVFSLHSLIAIIYVYLVKQDEWYFLNFCGVVFLLIELFITIIRRKGKEPRWFFPCFFIYICTMIPPIWFIELTRIEQANAKRRLNYTDLDPLETLFGLSEHLGINDQSILSNAKNLQQLDIGTIAVTMEISLLMLVILGRWFLPKGNISRSTLSQLLLVYMSLASDIVDLLSLLNETQVQESSTMPYFTLAIFSWSLFQFSLNLVVTRGRSFQSVSLDDEEQEDEEEVIEDENASKSFLEKLHTYAIKGKEPTKNSNASKKCSNRKCFRLDMLDTEMWSILITLVFQDGPFFALRLTAVFKYDVRTFVTMFFTCKNAIILFLQIYRLSAICTEAKSVDNDAMASNKADAISSLNSAASFLDKFVVLSYAQNLLIKKSDDKTRSSQQIMEEMEKRLLSMSPIILRSTLSKLYSYAVVLTPNYNLSVSCCECDCHLKEYSNIP</sequence>
<reference evidence="3 4" key="1">
    <citation type="journal article" date="2018" name="Sci. Rep.">
        <title>Genomic signatures of local adaptation to the degree of environmental predictability in rotifers.</title>
        <authorList>
            <person name="Franch-Gras L."/>
            <person name="Hahn C."/>
            <person name="Garcia-Roger E.M."/>
            <person name="Carmona M.J."/>
            <person name="Serra M."/>
            <person name="Gomez A."/>
        </authorList>
    </citation>
    <scope>NUCLEOTIDE SEQUENCE [LARGE SCALE GENOMIC DNA]</scope>
    <source>
        <strain evidence="3">HYR1</strain>
    </source>
</reference>